<name>A0A3P1YFH9_TANFO</name>
<reference evidence="2 3" key="1">
    <citation type="submission" date="2018-11" db="EMBL/GenBank/DDBJ databases">
        <title>Genomes From Bacteria Associated with the Canine Oral Cavity: a Test Case for Automated Genome-Based Taxonomic Assignment.</title>
        <authorList>
            <person name="Coil D.A."/>
            <person name="Jospin G."/>
            <person name="Darling A.E."/>
            <person name="Wallis C."/>
            <person name="Davis I.J."/>
            <person name="Harris S."/>
            <person name="Eisen J.A."/>
            <person name="Holcombe L.J."/>
            <person name="O'Flynn C."/>
        </authorList>
    </citation>
    <scope>NUCLEOTIDE SEQUENCE [LARGE SCALE GENOMIC DNA]</scope>
    <source>
        <strain evidence="2 3">OH1426_COT-023</strain>
    </source>
</reference>
<proteinExistence type="predicted"/>
<feature type="signal peptide" evidence="1">
    <location>
        <begin position="1"/>
        <end position="24"/>
    </location>
</feature>
<dbReference type="Gene3D" id="1.20.1440.30">
    <property type="entry name" value="Biosynthetic Protein domain"/>
    <property type="match status" value="1"/>
</dbReference>
<dbReference type="Gene3D" id="3.30.1870.10">
    <property type="entry name" value="EreA-like, domain 2"/>
    <property type="match status" value="1"/>
</dbReference>
<evidence type="ECO:0000256" key="1">
    <source>
        <dbReference type="SAM" id="SignalP"/>
    </source>
</evidence>
<evidence type="ECO:0000313" key="3">
    <source>
        <dbReference type="Proteomes" id="UP000279860"/>
    </source>
</evidence>
<dbReference type="Gene3D" id="3.40.1660.10">
    <property type="entry name" value="EreA-like (biosynthetic domain)"/>
    <property type="match status" value="1"/>
</dbReference>
<dbReference type="PANTHER" id="PTHR31299:SF0">
    <property type="entry name" value="ESTERASE, PUTATIVE (AFU_ORTHOLOGUE AFUA_1G05850)-RELATED"/>
    <property type="match status" value="1"/>
</dbReference>
<evidence type="ECO:0000313" key="2">
    <source>
        <dbReference type="EMBL" id="RRD69739.1"/>
    </source>
</evidence>
<dbReference type="Pfam" id="PF05139">
    <property type="entry name" value="Erythro_esteras"/>
    <property type="match status" value="1"/>
</dbReference>
<evidence type="ECO:0008006" key="4">
    <source>
        <dbReference type="Google" id="ProtNLM"/>
    </source>
</evidence>
<keyword evidence="1" id="KW-0732">Signal</keyword>
<dbReference type="PANTHER" id="PTHR31299">
    <property type="entry name" value="ESTERASE, PUTATIVE (AFU_ORTHOLOGUE AFUA_1G05850)-RELATED"/>
    <property type="match status" value="1"/>
</dbReference>
<protein>
    <recommendedName>
        <fullName evidence="4">Erythromycin esterase</fullName>
    </recommendedName>
</protein>
<gene>
    <name evidence="2" type="ORF">EII41_13315</name>
</gene>
<accession>A0A3P1YFH9</accession>
<dbReference type="GO" id="GO:0046677">
    <property type="term" value="P:response to antibiotic"/>
    <property type="evidence" value="ECO:0007669"/>
    <property type="project" value="InterPro"/>
</dbReference>
<sequence>MKNKMKTHLLILLLGILYGMSCTAQTEHKPYTKMYDLEFRMQEDSSIIYHWQQNAAYLNYTIPVGVKGPDRPLFAMMYLQGNPFFNRLQTEYQQRILLPICDANQAMIEFESKGKNISLTSITLDAINEKEKVLFSDTLRFVPDTALRIVSKNITVKNAKLLNIRINVEGFVDSTAYIAFSKLNLWIDGKSIDNFPVRTLSPFTAQDTRTYIPIAMDARIPLEQINGIDKKKIIGLGESMHGNGEIEKLGYECILQMIEQQNARLVLLEMPLEVSLACNRYIQDSRYTLDSLFLADKSTLYLFDFLDKLRLFNSKQTDESKVKLYGFDYNAIYSPTQNSAVDIFDFVTRLNEQAKIPELDQFSLLLMEADWQEARYFLQAHKSEIQKVLTPEEIEVISHILTLSREIGDTPIQRFIRRDSAMFANAKFLIDEYAGAENVKTVIYGHAIHINRLSTFPAVPCTPFGYYMQEQYSDAYSPLLILTGEGANIAYDQHYSQQKTFLHKLPFNSMESFLSTFDENIFYLPLTSEFNRLILSRFKGSHHMPQEFYPFNLYQRYNGVFFIKNTGRKHMENKEVTFQELSHLYLLNVKRRENKMEEIRERMQKASFFRSSQ</sequence>
<feature type="chain" id="PRO_5017970906" description="Erythromycin esterase" evidence="1">
    <location>
        <begin position="25"/>
        <end position="613"/>
    </location>
</feature>
<dbReference type="SUPFAM" id="SSF159501">
    <property type="entry name" value="EreA/ChaN-like"/>
    <property type="match status" value="1"/>
</dbReference>
<dbReference type="CDD" id="cd14728">
    <property type="entry name" value="Ere-like"/>
    <property type="match status" value="1"/>
</dbReference>
<dbReference type="AlphaFoldDB" id="A0A3P1YFH9"/>
<dbReference type="RefSeq" id="WP_124790975.1">
    <property type="nucleotide sequence ID" value="NZ_RQYN01000098.1"/>
</dbReference>
<dbReference type="EMBL" id="RQYN01000098">
    <property type="protein sequence ID" value="RRD69739.1"/>
    <property type="molecule type" value="Genomic_DNA"/>
</dbReference>
<dbReference type="InterPro" id="IPR052036">
    <property type="entry name" value="Hydrolase/PRTase-associated"/>
</dbReference>
<organism evidence="2 3">
    <name type="scientific">Tannerella forsythia</name>
    <name type="common">Bacteroides forsythus</name>
    <dbReference type="NCBI Taxonomy" id="28112"/>
    <lineage>
        <taxon>Bacteria</taxon>
        <taxon>Pseudomonadati</taxon>
        <taxon>Bacteroidota</taxon>
        <taxon>Bacteroidia</taxon>
        <taxon>Bacteroidales</taxon>
        <taxon>Tannerellaceae</taxon>
        <taxon>Tannerella</taxon>
    </lineage>
</organism>
<dbReference type="InterPro" id="IPR007815">
    <property type="entry name" value="Emycin_Estase"/>
</dbReference>
<dbReference type="Proteomes" id="UP000279860">
    <property type="component" value="Unassembled WGS sequence"/>
</dbReference>
<comment type="caution">
    <text evidence="2">The sequence shown here is derived from an EMBL/GenBank/DDBJ whole genome shotgun (WGS) entry which is preliminary data.</text>
</comment>